<dbReference type="AlphaFoldDB" id="A0ABD3BRG6"/>
<proteinExistence type="predicted"/>
<organism evidence="2 3">
    <name type="scientific">Castilleja foliolosa</name>
    <dbReference type="NCBI Taxonomy" id="1961234"/>
    <lineage>
        <taxon>Eukaryota</taxon>
        <taxon>Viridiplantae</taxon>
        <taxon>Streptophyta</taxon>
        <taxon>Embryophyta</taxon>
        <taxon>Tracheophyta</taxon>
        <taxon>Spermatophyta</taxon>
        <taxon>Magnoliopsida</taxon>
        <taxon>eudicotyledons</taxon>
        <taxon>Gunneridae</taxon>
        <taxon>Pentapetalae</taxon>
        <taxon>asterids</taxon>
        <taxon>lamiids</taxon>
        <taxon>Lamiales</taxon>
        <taxon>Orobanchaceae</taxon>
        <taxon>Pedicularideae</taxon>
        <taxon>Castillejinae</taxon>
        <taxon>Castilleja</taxon>
    </lineage>
</organism>
<reference evidence="3" key="1">
    <citation type="journal article" date="2024" name="IScience">
        <title>Strigolactones Initiate the Formation of Haustorium-like Structures in Castilleja.</title>
        <authorList>
            <person name="Buerger M."/>
            <person name="Peterson D."/>
            <person name="Chory J."/>
        </authorList>
    </citation>
    <scope>NUCLEOTIDE SEQUENCE [LARGE SCALE GENOMIC DNA]</scope>
</reference>
<gene>
    <name evidence="2" type="ORF">CASFOL_034945</name>
</gene>
<evidence type="ECO:0000313" key="2">
    <source>
        <dbReference type="EMBL" id="KAL3620033.1"/>
    </source>
</evidence>
<name>A0ABD3BRG6_9LAMI</name>
<dbReference type="Proteomes" id="UP001632038">
    <property type="component" value="Unassembled WGS sequence"/>
</dbReference>
<feature type="region of interest" description="Disordered" evidence="1">
    <location>
        <begin position="1"/>
        <end position="20"/>
    </location>
</feature>
<evidence type="ECO:0000313" key="3">
    <source>
        <dbReference type="Proteomes" id="UP001632038"/>
    </source>
</evidence>
<accession>A0ABD3BRG6</accession>
<sequence>MGLPDIASPNPNRAQWKDRRSFNNYTQTCHSFGEDSENNNHLKLISKGDLRWKRKDWGNKDTNLNLCP</sequence>
<protein>
    <submittedName>
        <fullName evidence="2">Uncharacterized protein</fullName>
    </submittedName>
</protein>
<keyword evidence="3" id="KW-1185">Reference proteome</keyword>
<dbReference type="EMBL" id="JAVIJP010000066">
    <property type="protein sequence ID" value="KAL3620033.1"/>
    <property type="molecule type" value="Genomic_DNA"/>
</dbReference>
<evidence type="ECO:0000256" key="1">
    <source>
        <dbReference type="SAM" id="MobiDB-lite"/>
    </source>
</evidence>
<comment type="caution">
    <text evidence="2">The sequence shown here is derived from an EMBL/GenBank/DDBJ whole genome shotgun (WGS) entry which is preliminary data.</text>
</comment>